<dbReference type="Gene3D" id="1.10.287.370">
    <property type="match status" value="1"/>
</dbReference>
<proteinExistence type="inferred from homology"/>
<dbReference type="GO" id="GO:0016272">
    <property type="term" value="C:prefoldin complex"/>
    <property type="evidence" value="ECO:0007669"/>
    <property type="project" value="InterPro"/>
</dbReference>
<dbReference type="EMBL" id="HBIO01005373">
    <property type="protein sequence ID" value="CAE0458954.1"/>
    <property type="molecule type" value="Transcribed_RNA"/>
</dbReference>
<dbReference type="CDD" id="cd23157">
    <property type="entry name" value="Prefoldin_5"/>
    <property type="match status" value="1"/>
</dbReference>
<evidence type="ECO:0008006" key="3">
    <source>
        <dbReference type="Google" id="ProtNLM"/>
    </source>
</evidence>
<dbReference type="AlphaFoldDB" id="A0A7S3V5Z2"/>
<dbReference type="NCBIfam" id="TIGR00293">
    <property type="entry name" value="prefoldin subunit alpha"/>
    <property type="match status" value="1"/>
</dbReference>
<accession>A0A7S3V5Z2</accession>
<evidence type="ECO:0000256" key="1">
    <source>
        <dbReference type="ARBA" id="ARBA00010048"/>
    </source>
</evidence>
<dbReference type="GO" id="GO:0051082">
    <property type="term" value="F:unfolded protein binding"/>
    <property type="evidence" value="ECO:0007669"/>
    <property type="project" value="InterPro"/>
</dbReference>
<dbReference type="GO" id="GO:1990114">
    <property type="term" value="P:RNA polymerase II core complex assembly"/>
    <property type="evidence" value="ECO:0007669"/>
    <property type="project" value="TreeGrafter"/>
</dbReference>
<dbReference type="InterPro" id="IPR004127">
    <property type="entry name" value="Prefoldin_subunit_alpha"/>
</dbReference>
<organism evidence="2">
    <name type="scientific">Chaetoceros debilis</name>
    <dbReference type="NCBI Taxonomy" id="122233"/>
    <lineage>
        <taxon>Eukaryota</taxon>
        <taxon>Sar</taxon>
        <taxon>Stramenopiles</taxon>
        <taxon>Ochrophyta</taxon>
        <taxon>Bacillariophyta</taxon>
        <taxon>Coscinodiscophyceae</taxon>
        <taxon>Chaetocerotophycidae</taxon>
        <taxon>Chaetocerotales</taxon>
        <taxon>Chaetocerotaceae</taxon>
        <taxon>Chaetoceros</taxon>
    </lineage>
</organism>
<dbReference type="InterPro" id="IPR009053">
    <property type="entry name" value="Prefoldin"/>
</dbReference>
<protein>
    <recommendedName>
        <fullName evidence="3">Prefoldin subunit 5</fullName>
    </recommendedName>
</protein>
<dbReference type="GO" id="GO:1990113">
    <property type="term" value="P:RNA polymerase I assembly"/>
    <property type="evidence" value="ECO:0007669"/>
    <property type="project" value="TreeGrafter"/>
</dbReference>
<comment type="similarity">
    <text evidence="1">Belongs to the prefoldin subunit alpha family.</text>
</comment>
<dbReference type="GO" id="GO:0005737">
    <property type="term" value="C:cytoplasm"/>
    <property type="evidence" value="ECO:0007669"/>
    <property type="project" value="TreeGrafter"/>
</dbReference>
<gene>
    <name evidence="2" type="ORF">CDEB00056_LOCUS3795</name>
</gene>
<reference evidence="2" key="1">
    <citation type="submission" date="2021-01" db="EMBL/GenBank/DDBJ databases">
        <authorList>
            <person name="Corre E."/>
            <person name="Pelletier E."/>
            <person name="Niang G."/>
            <person name="Scheremetjew M."/>
            <person name="Finn R."/>
            <person name="Kale V."/>
            <person name="Holt S."/>
            <person name="Cochrane G."/>
            <person name="Meng A."/>
            <person name="Brown T."/>
            <person name="Cohen L."/>
        </authorList>
    </citation>
    <scope>NUCLEOTIDE SEQUENCE</scope>
    <source>
        <strain evidence="2">MM31A-1</strain>
    </source>
</reference>
<dbReference type="InterPro" id="IPR011599">
    <property type="entry name" value="PFD_alpha_archaea"/>
</dbReference>
<name>A0A7S3V5Z2_9STRA</name>
<dbReference type="PANTHER" id="PTHR12674:SF2">
    <property type="entry name" value="PREFOLDIN SUBUNIT 5"/>
    <property type="match status" value="1"/>
</dbReference>
<dbReference type="GO" id="GO:1990115">
    <property type="term" value="P:RNA polymerase III assembly"/>
    <property type="evidence" value="ECO:0007669"/>
    <property type="project" value="TreeGrafter"/>
</dbReference>
<dbReference type="Pfam" id="PF02996">
    <property type="entry name" value="Prefoldin"/>
    <property type="match status" value="1"/>
</dbReference>
<dbReference type="SUPFAM" id="SSF46579">
    <property type="entry name" value="Prefoldin"/>
    <property type="match status" value="1"/>
</dbReference>
<evidence type="ECO:0000313" key="2">
    <source>
        <dbReference type="EMBL" id="CAE0458954.1"/>
    </source>
</evidence>
<dbReference type="GO" id="GO:0006457">
    <property type="term" value="P:protein folding"/>
    <property type="evidence" value="ECO:0007669"/>
    <property type="project" value="InterPro"/>
</dbReference>
<sequence length="157" mass="17619">MSRQIDLDSMSLEQLNQLKQSEESRLQAITQHYATLRASASRFTSSRNALGELTPSSEHKTIMIPLTESLYVPGTIKDPSKVMVELGTGFYVEKTTKDAQVFLERKSKLVDVNSENVMEAINGTRNNVESINNAMQGKMLEIRARQEGQRERAKAEA</sequence>
<dbReference type="PANTHER" id="PTHR12674">
    <property type="entry name" value="PREFOLDIN SUBUNIT 5"/>
    <property type="match status" value="1"/>
</dbReference>